<protein>
    <submittedName>
        <fullName evidence="6">Small GTP-binding protein</fullName>
    </submittedName>
</protein>
<dbReference type="PANTHER" id="PTHR45732">
    <property type="entry name" value="ADP-RIBOSYLATION FACTOR-LIKE PROTEIN 8"/>
    <property type="match status" value="1"/>
</dbReference>
<reference evidence="6" key="1">
    <citation type="submission" date="2016-10" db="EMBL/GenBank/DDBJ databases">
        <authorList>
            <person name="Benchimol M."/>
            <person name="Almeida L.G."/>
            <person name="Vasconcelos A.T."/>
            <person name="Perreira-Neves A."/>
            <person name="Rosa I.A."/>
            <person name="Tasca T."/>
            <person name="Bogo M.R."/>
            <person name="de Souza W."/>
        </authorList>
    </citation>
    <scope>NUCLEOTIDE SEQUENCE [LARGE SCALE GENOMIC DNA]</scope>
    <source>
        <strain evidence="6">K</strain>
    </source>
</reference>
<dbReference type="VEuPathDB" id="TrichDB:TRFO_38460"/>
<dbReference type="PRINTS" id="PR00328">
    <property type="entry name" value="SAR1GTPBP"/>
</dbReference>
<dbReference type="PROSITE" id="PS51419">
    <property type="entry name" value="RAB"/>
    <property type="match status" value="1"/>
</dbReference>
<dbReference type="RefSeq" id="XP_068348590.1">
    <property type="nucleotide sequence ID" value="XM_068512052.1"/>
</dbReference>
<accession>A0A1J4JDE2</accession>
<proteinExistence type="inferred from homology"/>
<keyword evidence="4" id="KW-0460">Magnesium</keyword>
<keyword evidence="1 3" id="KW-0547">Nucleotide-binding</keyword>
<dbReference type="Gene3D" id="3.40.50.300">
    <property type="entry name" value="P-loop containing nucleotide triphosphate hydrolases"/>
    <property type="match status" value="1"/>
</dbReference>
<dbReference type="SMART" id="SM00177">
    <property type="entry name" value="ARF"/>
    <property type="match status" value="1"/>
</dbReference>
<dbReference type="GO" id="GO:0003924">
    <property type="term" value="F:GTPase activity"/>
    <property type="evidence" value="ECO:0007669"/>
    <property type="project" value="InterPro"/>
</dbReference>
<dbReference type="GO" id="GO:0005525">
    <property type="term" value="F:GTP binding"/>
    <property type="evidence" value="ECO:0007669"/>
    <property type="project" value="UniProtKB-KW"/>
</dbReference>
<keyword evidence="4" id="KW-0479">Metal-binding</keyword>
<dbReference type="PANTHER" id="PTHR45732:SF7">
    <property type="entry name" value="ADP-RIBOSYLATION FACTOR-LIKE PROTEIN 8"/>
    <property type="match status" value="1"/>
</dbReference>
<evidence type="ECO:0000256" key="1">
    <source>
        <dbReference type="ARBA" id="ARBA00022741"/>
    </source>
</evidence>
<feature type="binding site" evidence="3">
    <location>
        <position position="134"/>
    </location>
    <ligand>
        <name>GTP</name>
        <dbReference type="ChEBI" id="CHEBI:37565"/>
    </ligand>
</feature>
<keyword evidence="7" id="KW-1185">Reference proteome</keyword>
<gene>
    <name evidence="6" type="ORF">TRFO_38460</name>
</gene>
<dbReference type="Pfam" id="PF00025">
    <property type="entry name" value="Arf"/>
    <property type="match status" value="1"/>
</dbReference>
<dbReference type="NCBIfam" id="TIGR00231">
    <property type="entry name" value="small_GTP"/>
    <property type="match status" value="1"/>
</dbReference>
<feature type="binding site" evidence="3">
    <location>
        <begin position="190"/>
        <end position="193"/>
    </location>
    <ligand>
        <name>GTP</name>
        <dbReference type="ChEBI" id="CHEBI:37565"/>
    </ligand>
</feature>
<sequence>MSLLFLKSLRWIGDIVGIIFDSRLKQVRVKLALPILVSLNLTHLSKRGNLIDYFSYRFKIHMNPFKRFWRWLISLFFQKKLNVVLVGLPNAGKTTLVRAISNEDTNIPVSPTIGSNISSTQIGNVNFQVNDIGGHEMYRMLQTLFGKTADVIIFVLDSADQEAVKASELQLDIFLSDESFRDIPILIIANKCDKAEAMKADDIIALLRLQEIDNRTVQLFIASALKKTNVDGIVKWMIDNL</sequence>
<evidence type="ECO:0000313" key="7">
    <source>
        <dbReference type="Proteomes" id="UP000179807"/>
    </source>
</evidence>
<evidence type="ECO:0000256" key="4">
    <source>
        <dbReference type="PIRSR" id="PIRSR606689-2"/>
    </source>
</evidence>
<dbReference type="AlphaFoldDB" id="A0A1J4JDE2"/>
<dbReference type="InterPro" id="IPR027417">
    <property type="entry name" value="P-loop_NTPase"/>
</dbReference>
<dbReference type="GO" id="GO:0046872">
    <property type="term" value="F:metal ion binding"/>
    <property type="evidence" value="ECO:0007669"/>
    <property type="project" value="UniProtKB-KW"/>
</dbReference>
<dbReference type="EMBL" id="MLAK01001245">
    <property type="protein sequence ID" value="OHS95453.1"/>
    <property type="molecule type" value="Genomic_DNA"/>
</dbReference>
<feature type="binding site" evidence="4">
    <location>
        <position position="112"/>
    </location>
    <ligand>
        <name>Mg(2+)</name>
        <dbReference type="ChEBI" id="CHEBI:18420"/>
    </ligand>
</feature>
<dbReference type="InterPro" id="IPR006689">
    <property type="entry name" value="Small_GTPase_ARF/SAR"/>
</dbReference>
<name>A0A1J4JDE2_9EUKA</name>
<evidence type="ECO:0000256" key="2">
    <source>
        <dbReference type="ARBA" id="ARBA00023134"/>
    </source>
</evidence>
<organism evidence="6 7">
    <name type="scientific">Tritrichomonas foetus</name>
    <dbReference type="NCBI Taxonomy" id="1144522"/>
    <lineage>
        <taxon>Eukaryota</taxon>
        <taxon>Metamonada</taxon>
        <taxon>Parabasalia</taxon>
        <taxon>Tritrichomonadida</taxon>
        <taxon>Tritrichomonadidae</taxon>
        <taxon>Tritrichomonas</taxon>
    </lineage>
</organism>
<comment type="caution">
    <text evidence="6">The sequence shown here is derived from an EMBL/GenBank/DDBJ whole genome shotgun (WGS) entry which is preliminary data.</text>
</comment>
<dbReference type="PROSITE" id="PS51417">
    <property type="entry name" value="ARF"/>
    <property type="match status" value="1"/>
</dbReference>
<keyword evidence="2 3" id="KW-0342">GTP-binding</keyword>
<feature type="binding site" evidence="3">
    <location>
        <begin position="87"/>
        <end position="94"/>
    </location>
    <ligand>
        <name>GTP</name>
        <dbReference type="ChEBI" id="CHEBI:37565"/>
    </ligand>
</feature>
<dbReference type="OrthoDB" id="2011769at2759"/>
<dbReference type="InterPro" id="IPR005225">
    <property type="entry name" value="Small_GTP-bd"/>
</dbReference>
<feature type="binding site" evidence="4">
    <location>
        <position position="94"/>
    </location>
    <ligand>
        <name>Mg(2+)</name>
        <dbReference type="ChEBI" id="CHEBI:18420"/>
    </ligand>
</feature>
<dbReference type="Proteomes" id="UP000179807">
    <property type="component" value="Unassembled WGS sequence"/>
</dbReference>
<evidence type="ECO:0000256" key="3">
    <source>
        <dbReference type="PIRSR" id="PIRSR606689-1"/>
    </source>
</evidence>
<evidence type="ECO:0000313" key="6">
    <source>
        <dbReference type="EMBL" id="OHS95453.1"/>
    </source>
</evidence>
<dbReference type="SMART" id="SM00178">
    <property type="entry name" value="SAR"/>
    <property type="match status" value="1"/>
</dbReference>
<evidence type="ECO:0000256" key="5">
    <source>
        <dbReference type="RuleBase" id="RU003925"/>
    </source>
</evidence>
<dbReference type="GeneID" id="94846756"/>
<dbReference type="SUPFAM" id="SSF52540">
    <property type="entry name" value="P-loop containing nucleoside triphosphate hydrolases"/>
    <property type="match status" value="1"/>
</dbReference>
<comment type="similarity">
    <text evidence="5">Belongs to the small GTPase superfamily. Arf family.</text>
</comment>